<dbReference type="EMBL" id="MCFA01000221">
    <property type="protein sequence ID" value="ORX98109.1"/>
    <property type="molecule type" value="Genomic_DNA"/>
</dbReference>
<comment type="caution">
    <text evidence="2">The sequence shown here is derived from an EMBL/GenBank/DDBJ whole genome shotgun (WGS) entry which is preliminary data.</text>
</comment>
<protein>
    <submittedName>
        <fullName evidence="2">Uncharacterized protein</fullName>
    </submittedName>
</protein>
<dbReference type="AlphaFoldDB" id="A0A1Y1YJD1"/>
<evidence type="ECO:0000313" key="2">
    <source>
        <dbReference type="EMBL" id="ORX98109.1"/>
    </source>
</evidence>
<name>A0A1Y1YJD1_9PLEO</name>
<feature type="transmembrane region" description="Helical" evidence="1">
    <location>
        <begin position="128"/>
        <end position="150"/>
    </location>
</feature>
<reference evidence="2 3" key="1">
    <citation type="submission" date="2016-07" db="EMBL/GenBank/DDBJ databases">
        <title>Pervasive Adenine N6-methylation of Active Genes in Fungi.</title>
        <authorList>
            <consortium name="DOE Joint Genome Institute"/>
            <person name="Mondo S.J."/>
            <person name="Dannebaum R.O."/>
            <person name="Kuo R.C."/>
            <person name="Labutti K."/>
            <person name="Haridas S."/>
            <person name="Kuo A."/>
            <person name="Salamov A."/>
            <person name="Ahrendt S.R."/>
            <person name="Lipzen A."/>
            <person name="Sullivan W."/>
            <person name="Andreopoulos W.B."/>
            <person name="Clum A."/>
            <person name="Lindquist E."/>
            <person name="Daum C."/>
            <person name="Ramamoorthy G.K."/>
            <person name="Gryganskyi A."/>
            <person name="Culley D."/>
            <person name="Magnuson J.K."/>
            <person name="James T.Y."/>
            <person name="O'Malley M.A."/>
            <person name="Stajich J.E."/>
            <person name="Spatafora J.W."/>
            <person name="Visel A."/>
            <person name="Grigoriev I.V."/>
        </authorList>
    </citation>
    <scope>NUCLEOTIDE SEQUENCE [LARGE SCALE GENOMIC DNA]</scope>
    <source>
        <strain evidence="2 3">CBS 115471</strain>
    </source>
</reference>
<keyword evidence="1" id="KW-0472">Membrane</keyword>
<gene>
    <name evidence="2" type="ORF">BCR34DRAFT_156802</name>
</gene>
<evidence type="ECO:0000313" key="3">
    <source>
        <dbReference type="Proteomes" id="UP000193144"/>
    </source>
</evidence>
<organism evidence="2 3">
    <name type="scientific">Clohesyomyces aquaticus</name>
    <dbReference type="NCBI Taxonomy" id="1231657"/>
    <lineage>
        <taxon>Eukaryota</taxon>
        <taxon>Fungi</taxon>
        <taxon>Dikarya</taxon>
        <taxon>Ascomycota</taxon>
        <taxon>Pezizomycotina</taxon>
        <taxon>Dothideomycetes</taxon>
        <taxon>Pleosporomycetidae</taxon>
        <taxon>Pleosporales</taxon>
        <taxon>Lindgomycetaceae</taxon>
        <taxon>Clohesyomyces</taxon>
    </lineage>
</organism>
<evidence type="ECO:0000256" key="1">
    <source>
        <dbReference type="SAM" id="Phobius"/>
    </source>
</evidence>
<proteinExistence type="predicted"/>
<keyword evidence="1" id="KW-1133">Transmembrane helix</keyword>
<keyword evidence="3" id="KW-1185">Reference proteome</keyword>
<keyword evidence="1" id="KW-0812">Transmembrane</keyword>
<sequence>MQRGVCRQSAEVHSLRRCGAVSICDPKSGSTRSIAQTPGRVNANEDAWQTKAGEPRCWVHAWQWAWAGCEGGVVGGVHRSSSTHGQHLDNWQGGALSKASGPNRPTIVCPASPENGPELARRINAAVFSARLLCISATLAGITLWQMLLWKDPTRLEGREEQRSGGVFRKFSAGRPSMGRFDERRGWRLCGGLDSRYLDA</sequence>
<dbReference type="Proteomes" id="UP000193144">
    <property type="component" value="Unassembled WGS sequence"/>
</dbReference>
<accession>A0A1Y1YJD1</accession>